<evidence type="ECO:0000313" key="3">
    <source>
        <dbReference type="Proteomes" id="UP000236497"/>
    </source>
</evidence>
<dbReference type="InterPro" id="IPR048136">
    <property type="entry name" value="STM3941-like"/>
</dbReference>
<dbReference type="RefSeq" id="WP_103203476.1">
    <property type="nucleotide sequence ID" value="NZ_CVTD020000024.1"/>
</dbReference>
<gene>
    <name evidence="2" type="ORF">HHT355_2194</name>
</gene>
<dbReference type="Proteomes" id="UP000236497">
    <property type="component" value="Unassembled WGS sequence"/>
</dbReference>
<evidence type="ECO:0000256" key="1">
    <source>
        <dbReference type="SAM" id="Phobius"/>
    </source>
</evidence>
<dbReference type="NCBIfam" id="NF041635">
    <property type="entry name" value="STM3941_fam"/>
    <property type="match status" value="1"/>
</dbReference>
<reference evidence="2 3" key="1">
    <citation type="submission" date="2015-06" db="EMBL/GenBank/DDBJ databases">
        <authorList>
            <person name="Wibberg Daniel"/>
        </authorList>
    </citation>
    <scope>NUCLEOTIDE SEQUENCE [LARGE SCALE GENOMIC DNA]</scope>
    <source>
        <strain evidence="2 3">T3/55T</strain>
    </source>
</reference>
<dbReference type="AlphaFoldDB" id="A0A0H5SKU0"/>
<organism evidence="2 3">
    <name type="scientific">Herbinix hemicellulosilytica</name>
    <dbReference type="NCBI Taxonomy" id="1564487"/>
    <lineage>
        <taxon>Bacteria</taxon>
        <taxon>Bacillati</taxon>
        <taxon>Bacillota</taxon>
        <taxon>Clostridia</taxon>
        <taxon>Lachnospirales</taxon>
        <taxon>Lachnospiraceae</taxon>
        <taxon>Herbinix</taxon>
    </lineage>
</organism>
<dbReference type="OrthoDB" id="4764283at2"/>
<protein>
    <submittedName>
        <fullName evidence="2">Putative membrane protein</fullName>
    </submittedName>
</protein>
<keyword evidence="1" id="KW-0812">Transmembrane</keyword>
<accession>A0A0H5SKU0</accession>
<sequence>MGDIIIEETNYRAFVIMMADIFMLIASIAVMIFGIAKEKRLCIFVGILATVLFFIGLIAAILKASVKKIFLTITVDGILDSSSKGGYGFIPYKDIEDFEIINYYGTETIAVILKNPEDFIAKLPLSKKMQARRNLSLKLPAVILHTDLVKDMIPQDILTLLTKRLRDYNRLYL</sequence>
<keyword evidence="1" id="KW-0472">Membrane</keyword>
<dbReference type="EMBL" id="CVTD020000024">
    <property type="protein sequence ID" value="CRZ35391.1"/>
    <property type="molecule type" value="Genomic_DNA"/>
</dbReference>
<keyword evidence="3" id="KW-1185">Reference proteome</keyword>
<evidence type="ECO:0000313" key="2">
    <source>
        <dbReference type="EMBL" id="CRZ35391.1"/>
    </source>
</evidence>
<feature type="transmembrane region" description="Helical" evidence="1">
    <location>
        <begin position="12"/>
        <end position="34"/>
    </location>
</feature>
<proteinExistence type="predicted"/>
<feature type="transmembrane region" description="Helical" evidence="1">
    <location>
        <begin position="41"/>
        <end position="62"/>
    </location>
</feature>
<name>A0A0H5SKU0_HERHM</name>
<keyword evidence="1" id="KW-1133">Transmembrane helix</keyword>